<accession>A0A804KTX1</accession>
<reference evidence="3" key="2">
    <citation type="submission" date="2021-05" db="UniProtKB">
        <authorList>
            <consortium name="EnsemblPlants"/>
        </authorList>
    </citation>
    <scope>IDENTIFICATION</scope>
    <source>
        <strain evidence="3">subsp. malaccensis</strain>
    </source>
</reference>
<name>A0A804KTX1_MUSAM</name>
<evidence type="ECO:0000313" key="4">
    <source>
        <dbReference type="Proteomes" id="UP000012960"/>
    </source>
</evidence>
<keyword evidence="4" id="KW-1185">Reference proteome</keyword>
<dbReference type="Gramene" id="Ma10_t08110.1">
    <property type="protein sequence ID" value="Ma10_p08110.1"/>
    <property type="gene ID" value="Ma10_g08110"/>
</dbReference>
<evidence type="ECO:0000313" key="3">
    <source>
        <dbReference type="EnsemblPlants" id="Ma10_p08110.1"/>
    </source>
</evidence>
<feature type="compositionally biased region" description="Low complexity" evidence="1">
    <location>
        <begin position="23"/>
        <end position="33"/>
    </location>
</feature>
<reference evidence="2" key="1">
    <citation type="submission" date="2021-03" db="EMBL/GenBank/DDBJ databases">
        <authorList>
            <consortium name="Genoscope - CEA"/>
            <person name="William W."/>
        </authorList>
    </citation>
    <scope>NUCLEOTIDE SEQUENCE</scope>
    <source>
        <strain evidence="2">Doubled-haploid Pahang</strain>
    </source>
</reference>
<dbReference type="EMBL" id="HG996476">
    <property type="protein sequence ID" value="CAG1852896.1"/>
    <property type="molecule type" value="Genomic_DNA"/>
</dbReference>
<proteinExistence type="predicted"/>
<dbReference type="AlphaFoldDB" id="A0A804KTX1"/>
<dbReference type="InParanoid" id="A0A804KTX1"/>
<evidence type="ECO:0000256" key="1">
    <source>
        <dbReference type="SAM" id="MobiDB-lite"/>
    </source>
</evidence>
<sequence length="66" mass="7689">MSFLYAKEVLTLFQNADDDDSRGASSQSFSKASSTRRLGQNISGCTTWCKKRTFYRKDILTSYRYW</sequence>
<feature type="region of interest" description="Disordered" evidence="1">
    <location>
        <begin position="17"/>
        <end position="39"/>
    </location>
</feature>
<evidence type="ECO:0000313" key="2">
    <source>
        <dbReference type="EMBL" id="CAG1852896.1"/>
    </source>
</evidence>
<dbReference type="EnsemblPlants" id="Ma10_t08110.1">
    <property type="protein sequence ID" value="Ma10_p08110.1"/>
    <property type="gene ID" value="Ma10_g08110"/>
</dbReference>
<dbReference type="Proteomes" id="UP000012960">
    <property type="component" value="Unplaced"/>
</dbReference>
<organism evidence="3 4">
    <name type="scientific">Musa acuminata subsp. malaccensis</name>
    <name type="common">Wild banana</name>
    <name type="synonym">Musa malaccensis</name>
    <dbReference type="NCBI Taxonomy" id="214687"/>
    <lineage>
        <taxon>Eukaryota</taxon>
        <taxon>Viridiplantae</taxon>
        <taxon>Streptophyta</taxon>
        <taxon>Embryophyta</taxon>
        <taxon>Tracheophyta</taxon>
        <taxon>Spermatophyta</taxon>
        <taxon>Magnoliopsida</taxon>
        <taxon>Liliopsida</taxon>
        <taxon>Zingiberales</taxon>
        <taxon>Musaceae</taxon>
        <taxon>Musa</taxon>
    </lineage>
</organism>
<protein>
    <submittedName>
        <fullName evidence="2">(wild Malaysian banana) hypothetical protein</fullName>
    </submittedName>
</protein>
<gene>
    <name evidence="2" type="ORF">GSMUA_311220.1</name>
</gene>